<organism evidence="2">
    <name type="scientific">hydrothermal vent metagenome</name>
    <dbReference type="NCBI Taxonomy" id="652676"/>
    <lineage>
        <taxon>unclassified sequences</taxon>
        <taxon>metagenomes</taxon>
        <taxon>ecological metagenomes</taxon>
    </lineage>
</organism>
<dbReference type="SUPFAM" id="SSF53335">
    <property type="entry name" value="S-adenosyl-L-methionine-dependent methyltransferases"/>
    <property type="match status" value="1"/>
</dbReference>
<dbReference type="InterPro" id="IPR052514">
    <property type="entry name" value="SAM-dependent_MTase"/>
</dbReference>
<dbReference type="PANTHER" id="PTHR34203">
    <property type="entry name" value="METHYLTRANSFERASE, FKBM FAMILY PROTEIN"/>
    <property type="match status" value="1"/>
</dbReference>
<dbReference type="AlphaFoldDB" id="A0A3B0ZQ47"/>
<dbReference type="Pfam" id="PF05050">
    <property type="entry name" value="Methyltransf_21"/>
    <property type="match status" value="1"/>
</dbReference>
<dbReference type="EMBL" id="UOFO01000008">
    <property type="protein sequence ID" value="VAW83534.1"/>
    <property type="molecule type" value="Genomic_DNA"/>
</dbReference>
<proteinExistence type="predicted"/>
<name>A0A3B0ZQ47_9ZZZZ</name>
<dbReference type="InterPro" id="IPR029063">
    <property type="entry name" value="SAM-dependent_MTases_sf"/>
</dbReference>
<dbReference type="PANTHER" id="PTHR34203:SF15">
    <property type="entry name" value="SLL1173 PROTEIN"/>
    <property type="match status" value="1"/>
</dbReference>
<evidence type="ECO:0000259" key="1">
    <source>
        <dbReference type="Pfam" id="PF05050"/>
    </source>
</evidence>
<reference evidence="2" key="1">
    <citation type="submission" date="2018-06" db="EMBL/GenBank/DDBJ databases">
        <authorList>
            <person name="Zhirakovskaya E."/>
        </authorList>
    </citation>
    <scope>NUCLEOTIDE SEQUENCE</scope>
</reference>
<dbReference type="InterPro" id="IPR006342">
    <property type="entry name" value="FkbM_mtfrase"/>
</dbReference>
<gene>
    <name evidence="2" type="ORF">MNBD_GAMMA16-253</name>
</gene>
<dbReference type="NCBIfam" id="TIGR01444">
    <property type="entry name" value="fkbM_fam"/>
    <property type="match status" value="1"/>
</dbReference>
<dbReference type="Gene3D" id="3.40.50.150">
    <property type="entry name" value="Vaccinia Virus protein VP39"/>
    <property type="match status" value="1"/>
</dbReference>
<protein>
    <recommendedName>
        <fullName evidence="1">Methyltransferase FkbM domain-containing protein</fullName>
    </recommendedName>
</protein>
<accession>A0A3B0ZQ47</accession>
<sequence length="262" mass="29961">MLSKTEIKILLRSRSVQFLHDIKHASNSKIATYNWQGTLVSYRPGTSDAELIYKILLKTGKKAEYRVPEEIAPKVIFDIGANIGIATLYYAKQFPEATIHAFEPIPDNYALLRKNTQNHTNIKTYNYALGSYDGSLGMFASDSALNNGGFSFYETGSDINCKIQVNVKSVPSFLAEQNIQHIDLMKIDTEGAEYEIIHAMNPRTLQSMKWIIGELHGEKDFELLAYLSQWFDIDTRKKLQQRLFMFNACNKNFTLTQPYKSY</sequence>
<feature type="domain" description="Methyltransferase FkbM" evidence="1">
    <location>
        <begin position="78"/>
        <end position="225"/>
    </location>
</feature>
<evidence type="ECO:0000313" key="2">
    <source>
        <dbReference type="EMBL" id="VAW83534.1"/>
    </source>
</evidence>